<keyword evidence="1" id="KW-0472">Membrane</keyword>
<dbReference type="RefSeq" id="WP_189721768.1">
    <property type="nucleotide sequence ID" value="NZ_BMUK01000001.1"/>
</dbReference>
<organism evidence="2 3">
    <name type="scientific">Streptomyces purpurascens</name>
    <dbReference type="NCBI Taxonomy" id="1924"/>
    <lineage>
        <taxon>Bacteria</taxon>
        <taxon>Bacillati</taxon>
        <taxon>Actinomycetota</taxon>
        <taxon>Actinomycetes</taxon>
        <taxon>Kitasatosporales</taxon>
        <taxon>Streptomycetaceae</taxon>
        <taxon>Streptomyces</taxon>
    </lineage>
</organism>
<feature type="transmembrane region" description="Helical" evidence="1">
    <location>
        <begin position="12"/>
        <end position="35"/>
    </location>
</feature>
<keyword evidence="1" id="KW-0812">Transmembrane</keyword>
<evidence type="ECO:0000313" key="3">
    <source>
        <dbReference type="Proteomes" id="UP001621512"/>
    </source>
</evidence>
<gene>
    <name evidence="2" type="ORF">OHU35_31825</name>
</gene>
<accession>A0ABZ1MTB3</accession>
<dbReference type="EMBL" id="CP108341">
    <property type="protein sequence ID" value="WTW30390.1"/>
    <property type="molecule type" value="Genomic_DNA"/>
</dbReference>
<reference evidence="2 3" key="1">
    <citation type="submission" date="2022-10" db="EMBL/GenBank/DDBJ databases">
        <title>The complete genomes of actinobacterial strains from the NBC collection.</title>
        <authorList>
            <person name="Joergensen T.S."/>
            <person name="Alvarez Arevalo M."/>
            <person name="Sterndorff E.B."/>
            <person name="Faurdal D."/>
            <person name="Vuksanovic O."/>
            <person name="Mourched A.-S."/>
            <person name="Charusanti P."/>
            <person name="Shaw S."/>
            <person name="Blin K."/>
            <person name="Weber T."/>
        </authorList>
    </citation>
    <scope>NUCLEOTIDE SEQUENCE [LARGE SCALE GENOMIC DNA]</scope>
    <source>
        <strain evidence="2 3">NBC_00017</strain>
    </source>
</reference>
<proteinExistence type="predicted"/>
<evidence type="ECO:0000256" key="1">
    <source>
        <dbReference type="SAM" id="Phobius"/>
    </source>
</evidence>
<protein>
    <submittedName>
        <fullName evidence="2">Uncharacterized protein</fullName>
    </submittedName>
</protein>
<evidence type="ECO:0000313" key="2">
    <source>
        <dbReference type="EMBL" id="WTW30390.1"/>
    </source>
</evidence>
<dbReference type="Proteomes" id="UP001621512">
    <property type="component" value="Chromosome"/>
</dbReference>
<keyword evidence="1" id="KW-1133">Transmembrane helix</keyword>
<sequence>MDTRPLRMLLTANAAVFLLVCAVFLVHHLGVGLYPDDMESWLENNQWLMWTAAALMVASASAIPLLSVRTQRADSAVRPPRGRT</sequence>
<feature type="transmembrane region" description="Helical" evidence="1">
    <location>
        <begin position="47"/>
        <end position="68"/>
    </location>
</feature>
<keyword evidence="3" id="KW-1185">Reference proteome</keyword>
<name>A0ABZ1MTB3_STREF</name>